<organism evidence="5 6">
    <name type="scientific">Euplotes crassus</name>
    <dbReference type="NCBI Taxonomy" id="5936"/>
    <lineage>
        <taxon>Eukaryota</taxon>
        <taxon>Sar</taxon>
        <taxon>Alveolata</taxon>
        <taxon>Ciliophora</taxon>
        <taxon>Intramacronucleata</taxon>
        <taxon>Spirotrichea</taxon>
        <taxon>Hypotrichia</taxon>
        <taxon>Euplotida</taxon>
        <taxon>Euplotidae</taxon>
        <taxon>Moneuplotes</taxon>
    </lineage>
</organism>
<dbReference type="SMART" id="SM00848">
    <property type="entry name" value="Inhibitor_I29"/>
    <property type="match status" value="1"/>
</dbReference>
<feature type="domain" description="Cathepsin propeptide inhibitor" evidence="4">
    <location>
        <begin position="32"/>
        <end position="88"/>
    </location>
</feature>
<dbReference type="InterPro" id="IPR038765">
    <property type="entry name" value="Papain-like_cys_pep_sf"/>
</dbReference>
<dbReference type="Pfam" id="PF08246">
    <property type="entry name" value="Inhibitor_I29"/>
    <property type="match status" value="1"/>
</dbReference>
<gene>
    <name evidence="5" type="ORF">ECRASSUSDP1_LOCUS16493</name>
</gene>
<dbReference type="Pfam" id="PF00112">
    <property type="entry name" value="Peptidase_C1"/>
    <property type="match status" value="1"/>
</dbReference>
<feature type="domain" description="Peptidase C1A papain C-terminal" evidence="3">
    <location>
        <begin position="110"/>
        <end position="311"/>
    </location>
</feature>
<dbReference type="InterPro" id="IPR013201">
    <property type="entry name" value="Prot_inhib_I29"/>
</dbReference>
<dbReference type="InterPro" id="IPR025660">
    <property type="entry name" value="Pept_his_AS"/>
</dbReference>
<dbReference type="Gene3D" id="3.90.70.10">
    <property type="entry name" value="Cysteine proteinases"/>
    <property type="match status" value="1"/>
</dbReference>
<dbReference type="PROSITE" id="PS51257">
    <property type="entry name" value="PROKAR_LIPOPROTEIN"/>
    <property type="match status" value="1"/>
</dbReference>
<reference evidence="5" key="1">
    <citation type="submission" date="2023-07" db="EMBL/GenBank/DDBJ databases">
        <authorList>
            <consortium name="AG Swart"/>
            <person name="Singh M."/>
            <person name="Singh A."/>
            <person name="Seah K."/>
            <person name="Emmerich C."/>
        </authorList>
    </citation>
    <scope>NUCLEOTIDE SEQUENCE</scope>
    <source>
        <strain evidence="5">DP1</strain>
    </source>
</reference>
<dbReference type="CDD" id="cd02248">
    <property type="entry name" value="Peptidase_C1A"/>
    <property type="match status" value="1"/>
</dbReference>
<evidence type="ECO:0000259" key="4">
    <source>
        <dbReference type="SMART" id="SM00848"/>
    </source>
</evidence>
<protein>
    <submittedName>
        <fullName evidence="5">Uncharacterized protein</fullName>
    </submittedName>
</protein>
<proteinExistence type="inferred from homology"/>
<dbReference type="SMART" id="SM00645">
    <property type="entry name" value="Pept_C1"/>
    <property type="match status" value="1"/>
</dbReference>
<keyword evidence="2" id="KW-0865">Zymogen</keyword>
<dbReference type="AlphaFoldDB" id="A0AAD1XLS2"/>
<dbReference type="PANTHER" id="PTHR12411">
    <property type="entry name" value="CYSTEINE PROTEASE FAMILY C1-RELATED"/>
    <property type="match status" value="1"/>
</dbReference>
<name>A0AAD1XLS2_EUPCR</name>
<dbReference type="GO" id="GO:0008234">
    <property type="term" value="F:cysteine-type peptidase activity"/>
    <property type="evidence" value="ECO:0007669"/>
    <property type="project" value="InterPro"/>
</dbReference>
<comment type="caution">
    <text evidence="5">The sequence shown here is derived from an EMBL/GenBank/DDBJ whole genome shotgun (WGS) entry which is preliminary data.</text>
</comment>
<dbReference type="InterPro" id="IPR013128">
    <property type="entry name" value="Peptidase_C1A"/>
</dbReference>
<dbReference type="GO" id="GO:0006508">
    <property type="term" value="P:proteolysis"/>
    <property type="evidence" value="ECO:0007669"/>
    <property type="project" value="InterPro"/>
</dbReference>
<evidence type="ECO:0000313" key="5">
    <source>
        <dbReference type="EMBL" id="CAI2375133.1"/>
    </source>
</evidence>
<dbReference type="InterPro" id="IPR039417">
    <property type="entry name" value="Peptidase_C1A_papain-like"/>
</dbReference>
<accession>A0AAD1XLS2</accession>
<evidence type="ECO:0000313" key="6">
    <source>
        <dbReference type="Proteomes" id="UP001295684"/>
    </source>
</evidence>
<evidence type="ECO:0000259" key="3">
    <source>
        <dbReference type="SMART" id="SM00645"/>
    </source>
</evidence>
<comment type="similarity">
    <text evidence="1">Belongs to the peptidase C1 family.</text>
</comment>
<evidence type="ECO:0000256" key="1">
    <source>
        <dbReference type="ARBA" id="ARBA00008455"/>
    </source>
</evidence>
<evidence type="ECO:0000256" key="2">
    <source>
        <dbReference type="ARBA" id="ARBA00023145"/>
    </source>
</evidence>
<dbReference type="EMBL" id="CAMPGE010016587">
    <property type="protein sequence ID" value="CAI2375133.1"/>
    <property type="molecule type" value="Genomic_DNA"/>
</dbReference>
<dbReference type="PROSITE" id="PS00639">
    <property type="entry name" value="THIOL_PROTEASE_HIS"/>
    <property type="match status" value="1"/>
</dbReference>
<sequence>MKIIGITALIAVGIGCLYLLADVDSASAENQFDVFIQTYKVGYSDEYEYDYRLKVFRANLDKIDEMNRRNPQATFGITKFADRTQEEMDLQRILHENDKKQCGHRTYSGTPQDSNWVGKIPQVINQGQCGSSWALGVVASAEGRYSIFTNSTGPAEQFSVQQLIDCDDQSYGCSGGFPISGFEVFLNNDICRASEYNYTGTSGDCKTCQTGIRLSECYSLNNSTEEILVDLAYGPISIAADALTWQFYQSGIITDCNFKSLNHGVALVGYNSSESSVNIRNSWGANWGEAGHIRVGANGTCGWHLSASAGSFY</sequence>
<dbReference type="SUPFAM" id="SSF54001">
    <property type="entry name" value="Cysteine proteinases"/>
    <property type="match status" value="1"/>
</dbReference>
<dbReference type="InterPro" id="IPR000668">
    <property type="entry name" value="Peptidase_C1A_C"/>
</dbReference>
<dbReference type="Proteomes" id="UP001295684">
    <property type="component" value="Unassembled WGS sequence"/>
</dbReference>
<keyword evidence="6" id="KW-1185">Reference proteome</keyword>